<dbReference type="Pfam" id="PF25534">
    <property type="entry name" value="DUF7918"/>
    <property type="match status" value="1"/>
</dbReference>
<dbReference type="AlphaFoldDB" id="A0A4V3XJB2"/>
<evidence type="ECO:0000256" key="1">
    <source>
        <dbReference type="SAM" id="MobiDB-lite"/>
    </source>
</evidence>
<sequence length="370" mass="41155">MPSLGELKVWIESDGITLEEYATETLEKEATCFISSVTGQIFSIGCHNSSHQDVVIQIRVDGQIIGASICYKKTNVIKKGVDISSTSYRPFVFGKLDVTDDDAMKDKSKWQNLGCIEIIVLRVNAIAPSSIAVADMTSKFKAVPVHERSKKAGTHRVDEPGQEFMIRVKSDVDLDATETTLFRINVDGHSLTGKVCFSGTEKFVDGLSVSNTLFRPFVFATWSSDEEPEAGCNVLDSLGLLSPPTFDQLMYEESKFNALGEDSSLRDNTGMKRKFPTHAEPSPRPSRKMKQEPIYPSTYTPVKSEMSDFTVVDESDLELEAMEERLRSLQSAIQRKKARRSSQMPMKKELTSPIRVPLRPQGGPIVIDLT</sequence>
<proteinExistence type="predicted"/>
<dbReference type="PANTHER" id="PTHR36223:SF1">
    <property type="entry name" value="TRANSCRIPTION ELONGATION FACTOR EAF N-TERMINAL DOMAIN-CONTAINING PROTEIN"/>
    <property type="match status" value="1"/>
</dbReference>
<feature type="region of interest" description="Disordered" evidence="1">
    <location>
        <begin position="330"/>
        <end position="370"/>
    </location>
</feature>
<comment type="caution">
    <text evidence="3">The sequence shown here is derived from an EMBL/GenBank/DDBJ whole genome shotgun (WGS) entry which is preliminary data.</text>
</comment>
<organism evidence="3 4">
    <name type="scientific">Antrodiella citrinella</name>
    <dbReference type="NCBI Taxonomy" id="2447956"/>
    <lineage>
        <taxon>Eukaryota</taxon>
        <taxon>Fungi</taxon>
        <taxon>Dikarya</taxon>
        <taxon>Basidiomycota</taxon>
        <taxon>Agaricomycotina</taxon>
        <taxon>Agaricomycetes</taxon>
        <taxon>Polyporales</taxon>
        <taxon>Steccherinaceae</taxon>
        <taxon>Antrodiella</taxon>
    </lineage>
</organism>
<dbReference type="InterPro" id="IPR057678">
    <property type="entry name" value="DUF7918"/>
</dbReference>
<evidence type="ECO:0000313" key="4">
    <source>
        <dbReference type="Proteomes" id="UP000308730"/>
    </source>
</evidence>
<evidence type="ECO:0000313" key="3">
    <source>
        <dbReference type="EMBL" id="THH32423.1"/>
    </source>
</evidence>
<dbReference type="OrthoDB" id="3364132at2759"/>
<feature type="region of interest" description="Disordered" evidence="1">
    <location>
        <begin position="260"/>
        <end position="292"/>
    </location>
</feature>
<dbReference type="EMBL" id="SGPM01000022">
    <property type="protein sequence ID" value="THH32423.1"/>
    <property type="molecule type" value="Genomic_DNA"/>
</dbReference>
<evidence type="ECO:0000259" key="2">
    <source>
        <dbReference type="Pfam" id="PF25534"/>
    </source>
</evidence>
<feature type="domain" description="DUF7918" evidence="2">
    <location>
        <begin position="7"/>
        <end position="151"/>
    </location>
</feature>
<gene>
    <name evidence="3" type="ORF">EUX98_g1760</name>
</gene>
<reference evidence="3 4" key="1">
    <citation type="submission" date="2019-02" db="EMBL/GenBank/DDBJ databases">
        <title>Genome sequencing of the rare red list fungi Antrodiella citrinella (Flaviporus citrinellus).</title>
        <authorList>
            <person name="Buettner E."/>
            <person name="Kellner H."/>
        </authorList>
    </citation>
    <scope>NUCLEOTIDE SEQUENCE [LARGE SCALE GENOMIC DNA]</scope>
    <source>
        <strain evidence="3 4">DSM 108506</strain>
    </source>
</reference>
<keyword evidence="4" id="KW-1185">Reference proteome</keyword>
<name>A0A4V3XJB2_9APHY</name>
<dbReference type="PANTHER" id="PTHR36223">
    <property type="entry name" value="BETA-LACTAMASE-TYPE TRANSPEPTIDASE FOLD DOMAIN CONTAINING PROTEIN"/>
    <property type="match status" value="1"/>
</dbReference>
<accession>A0A4V3XJB2</accession>
<dbReference type="Proteomes" id="UP000308730">
    <property type="component" value="Unassembled WGS sequence"/>
</dbReference>
<protein>
    <recommendedName>
        <fullName evidence="2">DUF7918 domain-containing protein</fullName>
    </recommendedName>
</protein>